<dbReference type="AlphaFoldDB" id="A0A915J7G6"/>
<dbReference type="Proteomes" id="UP000887565">
    <property type="component" value="Unplaced"/>
</dbReference>
<organism evidence="1 2">
    <name type="scientific">Romanomermis culicivorax</name>
    <name type="common">Nematode worm</name>
    <dbReference type="NCBI Taxonomy" id="13658"/>
    <lineage>
        <taxon>Eukaryota</taxon>
        <taxon>Metazoa</taxon>
        <taxon>Ecdysozoa</taxon>
        <taxon>Nematoda</taxon>
        <taxon>Enoplea</taxon>
        <taxon>Dorylaimia</taxon>
        <taxon>Mermithida</taxon>
        <taxon>Mermithoidea</taxon>
        <taxon>Mermithidae</taxon>
        <taxon>Romanomermis</taxon>
    </lineage>
</organism>
<accession>A0A915J7G6</accession>
<dbReference type="WBParaSite" id="nRc.2.0.1.t21688-RA">
    <property type="protein sequence ID" value="nRc.2.0.1.t21688-RA"/>
    <property type="gene ID" value="nRc.2.0.1.g21688"/>
</dbReference>
<reference evidence="2" key="1">
    <citation type="submission" date="2022-11" db="UniProtKB">
        <authorList>
            <consortium name="WormBaseParasite"/>
        </authorList>
    </citation>
    <scope>IDENTIFICATION</scope>
</reference>
<protein>
    <submittedName>
        <fullName evidence="2">Uncharacterized protein</fullName>
    </submittedName>
</protein>
<proteinExistence type="predicted"/>
<keyword evidence="1" id="KW-1185">Reference proteome</keyword>
<evidence type="ECO:0000313" key="2">
    <source>
        <dbReference type="WBParaSite" id="nRc.2.0.1.t21688-RA"/>
    </source>
</evidence>
<sequence length="78" mass="9002">MFQQTLAKGNSLAMCNPVRELQVYFAFEFAHYLEKGFSGTWEHFPPVQDQLMFPVEKISMNCLWDIVPLVPPARLLAL</sequence>
<evidence type="ECO:0000313" key="1">
    <source>
        <dbReference type="Proteomes" id="UP000887565"/>
    </source>
</evidence>
<name>A0A915J7G6_ROMCU</name>